<protein>
    <submittedName>
        <fullName evidence="2">Uncharacterized protein</fullName>
    </submittedName>
</protein>
<comment type="caution">
    <text evidence="2">The sequence shown here is derived from an EMBL/GenBank/DDBJ whole genome shotgun (WGS) entry which is preliminary data.</text>
</comment>
<name>D5PAC9_9MYCO</name>
<feature type="region of interest" description="Disordered" evidence="1">
    <location>
        <begin position="1"/>
        <end position="22"/>
    </location>
</feature>
<evidence type="ECO:0000313" key="2">
    <source>
        <dbReference type="EMBL" id="EFG76982.1"/>
    </source>
</evidence>
<dbReference type="HOGENOM" id="CLU_202533_0_0_11"/>
<dbReference type="AlphaFoldDB" id="D5PAC9"/>
<reference evidence="2 3" key="1">
    <citation type="submission" date="2010-04" db="EMBL/GenBank/DDBJ databases">
        <authorList>
            <person name="Muzny D."/>
            <person name="Qin X."/>
            <person name="Deng J."/>
            <person name="Jiang H."/>
            <person name="Liu Y."/>
            <person name="Qu J."/>
            <person name="Song X.-Z."/>
            <person name="Zhang L."/>
            <person name="Thornton R."/>
            <person name="Coyle M."/>
            <person name="Francisco L."/>
            <person name="Jackson L."/>
            <person name="Javaid M."/>
            <person name="Korchina V."/>
            <person name="Kovar C."/>
            <person name="Mata R."/>
            <person name="Mathew T."/>
            <person name="Ngo R."/>
            <person name="Nguyen L."/>
            <person name="Nguyen N."/>
            <person name="Okwuonu G."/>
            <person name="Ongeri F."/>
            <person name="Pham C."/>
            <person name="Simmons D."/>
            <person name="Wilczek-Boney K."/>
            <person name="Hale W."/>
            <person name="Jakkamsetti A."/>
            <person name="Pham P."/>
            <person name="Ruth R."/>
            <person name="San Lucas F."/>
            <person name="Warren J."/>
            <person name="Zhang J."/>
            <person name="Zhao Z."/>
            <person name="Zhou C."/>
            <person name="Zhu D."/>
            <person name="Lee S."/>
            <person name="Bess C."/>
            <person name="Blankenburg K."/>
            <person name="Forbes L."/>
            <person name="Fu Q."/>
            <person name="Gubbala S."/>
            <person name="Hirani K."/>
            <person name="Jayaseelan J.C."/>
            <person name="Lara F."/>
            <person name="Munidasa M."/>
            <person name="Palculict T."/>
            <person name="Patil S."/>
            <person name="Pu L.-L."/>
            <person name="Saada N."/>
            <person name="Tang L."/>
            <person name="Weissenberger G."/>
            <person name="Zhu Y."/>
            <person name="Hemphill L."/>
            <person name="Shang Y."/>
            <person name="Youmans B."/>
            <person name="Ayvaz T."/>
            <person name="Ross M."/>
            <person name="Santibanez J."/>
            <person name="Aqrawi P."/>
            <person name="Gross S."/>
            <person name="Joshi V."/>
            <person name="Fowler G."/>
            <person name="Nazareth L."/>
            <person name="Reid J."/>
            <person name="Worley K."/>
            <person name="Petrosino J."/>
            <person name="Highlander S."/>
            <person name="Gibbs R."/>
        </authorList>
    </citation>
    <scope>NUCLEOTIDE SEQUENCE [LARGE SCALE GENOMIC DNA]</scope>
    <source>
        <strain evidence="2 3">ATCC BAA-614</strain>
    </source>
</reference>
<keyword evidence="3" id="KW-1185">Reference proteome</keyword>
<gene>
    <name evidence="2" type="ORF">HMPREF0591_3123</name>
</gene>
<dbReference type="RefSeq" id="WP_007167155.1">
    <property type="nucleotide sequence ID" value="NZ_GG770553.1"/>
</dbReference>
<evidence type="ECO:0000256" key="1">
    <source>
        <dbReference type="SAM" id="MobiDB-lite"/>
    </source>
</evidence>
<dbReference type="Proteomes" id="UP000003653">
    <property type="component" value="Unassembled WGS sequence"/>
</dbReference>
<dbReference type="EMBL" id="ADNV01000235">
    <property type="protein sequence ID" value="EFG76982.1"/>
    <property type="molecule type" value="Genomic_DNA"/>
</dbReference>
<evidence type="ECO:0000313" key="3">
    <source>
        <dbReference type="Proteomes" id="UP000003653"/>
    </source>
</evidence>
<proteinExistence type="predicted"/>
<organism evidence="2 3">
    <name type="scientific">Mycobacterium parascrofulaceum ATCC BAA-614</name>
    <dbReference type="NCBI Taxonomy" id="525368"/>
    <lineage>
        <taxon>Bacteria</taxon>
        <taxon>Bacillati</taxon>
        <taxon>Actinomycetota</taxon>
        <taxon>Actinomycetes</taxon>
        <taxon>Mycobacteriales</taxon>
        <taxon>Mycobacteriaceae</taxon>
        <taxon>Mycobacterium</taxon>
        <taxon>Mycobacterium simiae complex</taxon>
    </lineage>
</organism>
<dbReference type="eggNOG" id="ENOG5031WY9">
    <property type="taxonomic scope" value="Bacteria"/>
</dbReference>
<accession>D5PAC9</accession>
<sequence length="75" mass="8173">MAFVVTQRRTGVVTQRRTGSGRGRALLRSARLLATKVHARTTLTPQERANMYVSRMPIAVVTASLGGHPSSGNRR</sequence>